<keyword evidence="2" id="KW-1185">Reference proteome</keyword>
<organism evidence="1 2">
    <name type="scientific">Adlercreutzia shanghongiae</name>
    <dbReference type="NCBI Taxonomy" id="3111773"/>
    <lineage>
        <taxon>Bacteria</taxon>
        <taxon>Bacillati</taxon>
        <taxon>Actinomycetota</taxon>
        <taxon>Coriobacteriia</taxon>
        <taxon>Eggerthellales</taxon>
        <taxon>Eggerthellaceae</taxon>
        <taxon>Adlercreutzia</taxon>
    </lineage>
</organism>
<dbReference type="RefSeq" id="WP_326441380.1">
    <property type="nucleotide sequence ID" value="NZ_JAYMFH010000001.1"/>
</dbReference>
<accession>A0ABU6IW90</accession>
<protein>
    <submittedName>
        <fullName evidence="1">Uncharacterized protein</fullName>
    </submittedName>
</protein>
<evidence type="ECO:0000313" key="2">
    <source>
        <dbReference type="Proteomes" id="UP001343724"/>
    </source>
</evidence>
<comment type="caution">
    <text evidence="1">The sequence shown here is derived from an EMBL/GenBank/DDBJ whole genome shotgun (WGS) entry which is preliminary data.</text>
</comment>
<dbReference type="EMBL" id="JAYMFH010000001">
    <property type="protein sequence ID" value="MEC4294093.1"/>
    <property type="molecule type" value="Genomic_DNA"/>
</dbReference>
<reference evidence="1 2" key="1">
    <citation type="submission" date="2024-01" db="EMBL/GenBank/DDBJ databases">
        <title>novel species in genus Adlercreutzia.</title>
        <authorList>
            <person name="Liu X."/>
        </authorList>
    </citation>
    <scope>NUCLEOTIDE SEQUENCE [LARGE SCALE GENOMIC DNA]</scope>
    <source>
        <strain evidence="1 2">R22</strain>
    </source>
</reference>
<evidence type="ECO:0000313" key="1">
    <source>
        <dbReference type="EMBL" id="MEC4294093.1"/>
    </source>
</evidence>
<name>A0ABU6IW90_9ACTN</name>
<gene>
    <name evidence="1" type="ORF">VJ920_02065</name>
</gene>
<sequence>MTTLEKATAFAKEHGYHHAIESGEWEGCEVYEPVMFADDAPAYVGPPLVILAKGRKIRMSTVREAFDYMHSQPPFWSEDGSELLDELPDA</sequence>
<dbReference type="Proteomes" id="UP001343724">
    <property type="component" value="Unassembled WGS sequence"/>
</dbReference>
<proteinExistence type="predicted"/>